<dbReference type="EMBL" id="KZ772692">
    <property type="protein sequence ID" value="PTQ44430.1"/>
    <property type="molecule type" value="Genomic_DNA"/>
</dbReference>
<evidence type="ECO:0000313" key="2">
    <source>
        <dbReference type="Proteomes" id="UP000244005"/>
    </source>
</evidence>
<dbReference type="Proteomes" id="UP000244005">
    <property type="component" value="Unassembled WGS sequence"/>
</dbReference>
<proteinExistence type="predicted"/>
<dbReference type="AlphaFoldDB" id="A0A2R6XEA1"/>
<protein>
    <submittedName>
        <fullName evidence="1">Uncharacterized protein</fullName>
    </submittedName>
</protein>
<name>A0A2R6XEA1_MARPO</name>
<keyword evidence="2" id="KW-1185">Reference proteome</keyword>
<sequence>MRHLLRLYRCHARLRDEVRCASCPRPKRFLVLLWPLHDASRSLGPSNVIGTIIACDTNDNDWNMIDMTDLENSYLVGQRGPFLCRQLRVETFLSFHLPETLPSSHFPAVRMFKLTKSS</sequence>
<dbReference type="Gramene" id="Mp4g23230.1">
    <property type="protein sequence ID" value="Mp4g23230.1.cds1"/>
    <property type="gene ID" value="Mp4g23230"/>
</dbReference>
<evidence type="ECO:0000313" key="1">
    <source>
        <dbReference type="EMBL" id="PTQ44430.1"/>
    </source>
</evidence>
<gene>
    <name evidence="1" type="ORF">MARPO_0020s0087</name>
</gene>
<accession>A0A2R6XEA1</accession>
<organism evidence="1 2">
    <name type="scientific">Marchantia polymorpha</name>
    <name type="common">Common liverwort</name>
    <name type="synonym">Marchantia aquatica</name>
    <dbReference type="NCBI Taxonomy" id="3197"/>
    <lineage>
        <taxon>Eukaryota</taxon>
        <taxon>Viridiplantae</taxon>
        <taxon>Streptophyta</taxon>
        <taxon>Embryophyta</taxon>
        <taxon>Marchantiophyta</taxon>
        <taxon>Marchantiopsida</taxon>
        <taxon>Marchantiidae</taxon>
        <taxon>Marchantiales</taxon>
        <taxon>Marchantiaceae</taxon>
        <taxon>Marchantia</taxon>
    </lineage>
</organism>
<reference evidence="2" key="1">
    <citation type="journal article" date="2017" name="Cell">
        <title>Insights into land plant evolution garnered from the Marchantia polymorpha genome.</title>
        <authorList>
            <person name="Bowman J.L."/>
            <person name="Kohchi T."/>
            <person name="Yamato K.T."/>
            <person name="Jenkins J."/>
            <person name="Shu S."/>
            <person name="Ishizaki K."/>
            <person name="Yamaoka S."/>
            <person name="Nishihama R."/>
            <person name="Nakamura Y."/>
            <person name="Berger F."/>
            <person name="Adam C."/>
            <person name="Aki S.S."/>
            <person name="Althoff F."/>
            <person name="Araki T."/>
            <person name="Arteaga-Vazquez M.A."/>
            <person name="Balasubrmanian S."/>
            <person name="Barry K."/>
            <person name="Bauer D."/>
            <person name="Boehm C.R."/>
            <person name="Briginshaw L."/>
            <person name="Caballero-Perez J."/>
            <person name="Catarino B."/>
            <person name="Chen F."/>
            <person name="Chiyoda S."/>
            <person name="Chovatia M."/>
            <person name="Davies K.M."/>
            <person name="Delmans M."/>
            <person name="Demura T."/>
            <person name="Dierschke T."/>
            <person name="Dolan L."/>
            <person name="Dorantes-Acosta A.E."/>
            <person name="Eklund D.M."/>
            <person name="Florent S.N."/>
            <person name="Flores-Sandoval E."/>
            <person name="Fujiyama A."/>
            <person name="Fukuzawa H."/>
            <person name="Galik B."/>
            <person name="Grimanelli D."/>
            <person name="Grimwood J."/>
            <person name="Grossniklaus U."/>
            <person name="Hamada T."/>
            <person name="Haseloff J."/>
            <person name="Hetherington A.J."/>
            <person name="Higo A."/>
            <person name="Hirakawa Y."/>
            <person name="Hundley H.N."/>
            <person name="Ikeda Y."/>
            <person name="Inoue K."/>
            <person name="Inoue S.I."/>
            <person name="Ishida S."/>
            <person name="Jia Q."/>
            <person name="Kakita M."/>
            <person name="Kanazawa T."/>
            <person name="Kawai Y."/>
            <person name="Kawashima T."/>
            <person name="Kennedy M."/>
            <person name="Kinose K."/>
            <person name="Kinoshita T."/>
            <person name="Kohara Y."/>
            <person name="Koide E."/>
            <person name="Komatsu K."/>
            <person name="Kopischke S."/>
            <person name="Kubo M."/>
            <person name="Kyozuka J."/>
            <person name="Lagercrantz U."/>
            <person name="Lin S.S."/>
            <person name="Lindquist E."/>
            <person name="Lipzen A.M."/>
            <person name="Lu C.W."/>
            <person name="De Luna E."/>
            <person name="Martienssen R.A."/>
            <person name="Minamino N."/>
            <person name="Mizutani M."/>
            <person name="Mizutani M."/>
            <person name="Mochizuki N."/>
            <person name="Monte I."/>
            <person name="Mosher R."/>
            <person name="Nagasaki H."/>
            <person name="Nakagami H."/>
            <person name="Naramoto S."/>
            <person name="Nishitani K."/>
            <person name="Ohtani M."/>
            <person name="Okamoto T."/>
            <person name="Okumura M."/>
            <person name="Phillips J."/>
            <person name="Pollak B."/>
            <person name="Reinders A."/>
            <person name="Rovekamp M."/>
            <person name="Sano R."/>
            <person name="Sawa S."/>
            <person name="Schmid M.W."/>
            <person name="Shirakawa M."/>
            <person name="Solano R."/>
            <person name="Spunde A."/>
            <person name="Suetsugu N."/>
            <person name="Sugano S."/>
            <person name="Sugiyama A."/>
            <person name="Sun R."/>
            <person name="Suzuki Y."/>
            <person name="Takenaka M."/>
            <person name="Takezawa D."/>
            <person name="Tomogane H."/>
            <person name="Tsuzuki M."/>
            <person name="Ueda T."/>
            <person name="Umeda M."/>
            <person name="Ward J.M."/>
            <person name="Watanabe Y."/>
            <person name="Yazaki K."/>
            <person name="Yokoyama R."/>
            <person name="Yoshitake Y."/>
            <person name="Yotsui I."/>
            <person name="Zachgo S."/>
            <person name="Schmutz J."/>
        </authorList>
    </citation>
    <scope>NUCLEOTIDE SEQUENCE [LARGE SCALE GENOMIC DNA]</scope>
    <source>
        <strain evidence="2">Tak-1</strain>
    </source>
</reference>